<dbReference type="STRING" id="1802579.A2310_04125"/>
<comment type="caution">
    <text evidence="2">The sequence shown here is derived from an EMBL/GenBank/DDBJ whole genome shotgun (WGS) entry which is preliminary data.</text>
</comment>
<gene>
    <name evidence="2" type="ORF">A2310_04125</name>
</gene>
<evidence type="ECO:0000313" key="2">
    <source>
        <dbReference type="EMBL" id="OGC23786.1"/>
    </source>
</evidence>
<dbReference type="AlphaFoldDB" id="A0A1F4STL5"/>
<organism evidence="2 3">
    <name type="scientific">candidate division WOR-1 bacterium RIFOXYB2_FULL_37_13</name>
    <dbReference type="NCBI Taxonomy" id="1802579"/>
    <lineage>
        <taxon>Bacteria</taxon>
        <taxon>Bacillati</taxon>
        <taxon>Saganbacteria</taxon>
    </lineage>
</organism>
<feature type="compositionally biased region" description="Basic and acidic residues" evidence="1">
    <location>
        <begin position="1"/>
        <end position="18"/>
    </location>
</feature>
<dbReference type="EMBL" id="MEUB01000014">
    <property type="protein sequence ID" value="OGC23786.1"/>
    <property type="molecule type" value="Genomic_DNA"/>
</dbReference>
<evidence type="ECO:0000313" key="3">
    <source>
        <dbReference type="Proteomes" id="UP000178417"/>
    </source>
</evidence>
<evidence type="ECO:0000256" key="1">
    <source>
        <dbReference type="SAM" id="MobiDB-lite"/>
    </source>
</evidence>
<feature type="region of interest" description="Disordered" evidence="1">
    <location>
        <begin position="1"/>
        <end position="25"/>
    </location>
</feature>
<reference evidence="2 3" key="1">
    <citation type="journal article" date="2016" name="Nat. Commun.">
        <title>Thousands of microbial genomes shed light on interconnected biogeochemical processes in an aquifer system.</title>
        <authorList>
            <person name="Anantharaman K."/>
            <person name="Brown C.T."/>
            <person name="Hug L.A."/>
            <person name="Sharon I."/>
            <person name="Castelle C.J."/>
            <person name="Probst A.J."/>
            <person name="Thomas B.C."/>
            <person name="Singh A."/>
            <person name="Wilkins M.J."/>
            <person name="Karaoz U."/>
            <person name="Brodie E.L."/>
            <person name="Williams K.H."/>
            <person name="Hubbard S.S."/>
            <person name="Banfield J.F."/>
        </authorList>
    </citation>
    <scope>NUCLEOTIDE SEQUENCE [LARGE SCALE GENOMIC DNA]</scope>
</reference>
<protein>
    <submittedName>
        <fullName evidence="2">Uncharacterized protein</fullName>
    </submittedName>
</protein>
<accession>A0A1F4STL5</accession>
<name>A0A1F4STL5_UNCSA</name>
<sequence length="61" mass="7166">MKEFSHKIEKDKKIKPEKSCQSLSSRERAINHKGNLMITAWVRALLPRNFLFGNTELLREP</sequence>
<proteinExistence type="predicted"/>
<dbReference type="Proteomes" id="UP000178417">
    <property type="component" value="Unassembled WGS sequence"/>
</dbReference>